<feature type="transmembrane region" description="Helical" evidence="1">
    <location>
        <begin position="42"/>
        <end position="66"/>
    </location>
</feature>
<proteinExistence type="predicted"/>
<dbReference type="Pfam" id="PF18895">
    <property type="entry name" value="T4SS_pilin"/>
    <property type="match status" value="1"/>
</dbReference>
<evidence type="ECO:0000313" key="2">
    <source>
        <dbReference type="EMBL" id="OGD85419.1"/>
    </source>
</evidence>
<dbReference type="InterPro" id="IPR043993">
    <property type="entry name" value="T4SS_pilin"/>
</dbReference>
<keyword evidence="1" id="KW-0472">Membrane</keyword>
<evidence type="ECO:0000313" key="3">
    <source>
        <dbReference type="Proteomes" id="UP000177921"/>
    </source>
</evidence>
<accession>A0A1F5G0N3</accession>
<comment type="caution">
    <text evidence="2">The sequence shown here is derived from an EMBL/GenBank/DDBJ whole genome shotgun (WGS) entry which is preliminary data.</text>
</comment>
<dbReference type="AlphaFoldDB" id="A0A1F5G0N3"/>
<protein>
    <submittedName>
        <fullName evidence="2">Uncharacterized protein</fullName>
    </submittedName>
</protein>
<reference evidence="2 3" key="1">
    <citation type="journal article" date="2016" name="Nat. Commun.">
        <title>Thousands of microbial genomes shed light on interconnected biogeochemical processes in an aquifer system.</title>
        <authorList>
            <person name="Anantharaman K."/>
            <person name="Brown C.T."/>
            <person name="Hug L.A."/>
            <person name="Sharon I."/>
            <person name="Castelle C.J."/>
            <person name="Probst A.J."/>
            <person name="Thomas B.C."/>
            <person name="Singh A."/>
            <person name="Wilkins M.J."/>
            <person name="Karaoz U."/>
            <person name="Brodie E.L."/>
            <person name="Williams K.H."/>
            <person name="Hubbard S.S."/>
            <person name="Banfield J.F."/>
        </authorList>
    </citation>
    <scope>NUCLEOTIDE SEQUENCE [LARGE SCALE GENOMIC DNA]</scope>
</reference>
<dbReference type="EMBL" id="MFAR01000004">
    <property type="protein sequence ID" value="OGD85419.1"/>
    <property type="molecule type" value="Genomic_DNA"/>
</dbReference>
<organism evidence="2 3">
    <name type="scientific">Candidatus Collierbacteria bacterium RIFOXYD1_FULL_46_26</name>
    <dbReference type="NCBI Taxonomy" id="1817732"/>
    <lineage>
        <taxon>Bacteria</taxon>
        <taxon>Candidatus Collieribacteriota</taxon>
    </lineage>
</organism>
<dbReference type="Proteomes" id="UP000177921">
    <property type="component" value="Unassembled WGS sequence"/>
</dbReference>
<sequence length="117" mass="12144">MFDLITKVSAAAPGAPELSIGKPEGVAITNIGTLIKGATQGALLISALLVFAFLIMGGIQWIASGGDKGKTQEARDRITAALVGLAVVASAWAIMLIIQYFFGISILNENITPPKAY</sequence>
<keyword evidence="1" id="KW-0812">Transmembrane</keyword>
<name>A0A1F5G0N3_9BACT</name>
<gene>
    <name evidence="2" type="ORF">A2618_02690</name>
</gene>
<evidence type="ECO:0000256" key="1">
    <source>
        <dbReference type="SAM" id="Phobius"/>
    </source>
</evidence>
<keyword evidence="1" id="KW-1133">Transmembrane helix</keyword>
<feature type="transmembrane region" description="Helical" evidence="1">
    <location>
        <begin position="78"/>
        <end position="102"/>
    </location>
</feature>